<feature type="compositionally biased region" description="Acidic residues" evidence="4">
    <location>
        <begin position="70"/>
        <end position="89"/>
    </location>
</feature>
<evidence type="ECO:0000259" key="5">
    <source>
        <dbReference type="PROSITE" id="PS51779"/>
    </source>
</evidence>
<organism evidence="6 7">
    <name type="scientific">Coccomyxa subellipsoidea</name>
    <dbReference type="NCBI Taxonomy" id="248742"/>
    <lineage>
        <taxon>Eukaryota</taxon>
        <taxon>Viridiplantae</taxon>
        <taxon>Chlorophyta</taxon>
        <taxon>core chlorophytes</taxon>
        <taxon>Trebouxiophyceae</taxon>
        <taxon>Trebouxiophyceae incertae sedis</taxon>
        <taxon>Coccomyxaceae</taxon>
        <taxon>Coccomyxa</taxon>
    </lineage>
</organism>
<feature type="compositionally biased region" description="Gly residues" evidence="4">
    <location>
        <begin position="1"/>
        <end position="23"/>
    </location>
</feature>
<dbReference type="PROSITE" id="PS51779">
    <property type="entry name" value="POTRA"/>
    <property type="match status" value="1"/>
</dbReference>
<dbReference type="Pfam" id="PF01103">
    <property type="entry name" value="Omp85"/>
    <property type="match status" value="1"/>
</dbReference>
<dbReference type="InterPro" id="IPR034746">
    <property type="entry name" value="POTRA"/>
</dbReference>
<feature type="compositionally biased region" description="Acidic residues" evidence="4">
    <location>
        <begin position="32"/>
        <end position="63"/>
    </location>
</feature>
<dbReference type="InterPro" id="IPR057354">
    <property type="entry name" value="POTRA1_3_Toc75"/>
</dbReference>
<dbReference type="Proteomes" id="UP001491310">
    <property type="component" value="Unassembled WGS sequence"/>
</dbReference>
<feature type="domain" description="POTRA" evidence="5">
    <location>
        <begin position="258"/>
        <end position="342"/>
    </location>
</feature>
<keyword evidence="1" id="KW-0934">Plastid</keyword>
<name>A0ABR2YPB8_9CHLO</name>
<comment type="subcellular location">
    <subcellularLocation>
        <location evidence="3">Plastid</location>
        <location evidence="3">Chloroplast outer membrane</location>
    </subcellularLocation>
</comment>
<accession>A0ABR2YPB8</accession>
<protein>
    <recommendedName>
        <fullName evidence="5">POTRA domain-containing protein</fullName>
    </recommendedName>
</protein>
<dbReference type="InterPro" id="IPR039910">
    <property type="entry name" value="D15-like"/>
</dbReference>
<proteinExistence type="predicted"/>
<dbReference type="Gene3D" id="3.10.20.310">
    <property type="entry name" value="membrane protein fhac"/>
    <property type="match status" value="2"/>
</dbReference>
<feature type="region of interest" description="Disordered" evidence="4">
    <location>
        <begin position="1"/>
        <end position="90"/>
    </location>
</feature>
<evidence type="ECO:0000313" key="7">
    <source>
        <dbReference type="Proteomes" id="UP001491310"/>
    </source>
</evidence>
<keyword evidence="1" id="KW-1002">Plastid outer membrane</keyword>
<keyword evidence="7" id="KW-1185">Reference proteome</keyword>
<evidence type="ECO:0000256" key="1">
    <source>
        <dbReference type="ARBA" id="ARBA00022805"/>
    </source>
</evidence>
<dbReference type="InterPro" id="IPR000184">
    <property type="entry name" value="Bac_surfAg_D15"/>
</dbReference>
<evidence type="ECO:0000256" key="4">
    <source>
        <dbReference type="SAM" id="MobiDB-lite"/>
    </source>
</evidence>
<evidence type="ECO:0000256" key="3">
    <source>
        <dbReference type="ARBA" id="ARBA00024013"/>
    </source>
</evidence>
<dbReference type="PANTHER" id="PTHR12815">
    <property type="entry name" value="SORTING AND ASSEMBLY MACHINERY SAMM50 PROTEIN FAMILY MEMBER"/>
    <property type="match status" value="1"/>
</dbReference>
<dbReference type="Gene3D" id="2.40.160.50">
    <property type="entry name" value="membrane protein fhac: a member of the omp85/tpsb transporter family"/>
    <property type="match status" value="1"/>
</dbReference>
<dbReference type="Pfam" id="PF25282">
    <property type="entry name" value="POTRA1_3_Toc75"/>
    <property type="match status" value="1"/>
</dbReference>
<reference evidence="6 7" key="1">
    <citation type="journal article" date="2024" name="Nat. Commun.">
        <title>Phylogenomics reveals the evolutionary origins of lichenization in chlorophyte algae.</title>
        <authorList>
            <person name="Puginier C."/>
            <person name="Libourel C."/>
            <person name="Otte J."/>
            <person name="Skaloud P."/>
            <person name="Haon M."/>
            <person name="Grisel S."/>
            <person name="Petersen M."/>
            <person name="Berrin J.G."/>
            <person name="Delaux P.M."/>
            <person name="Dal Grande F."/>
            <person name="Keller J."/>
        </authorList>
    </citation>
    <scope>NUCLEOTIDE SEQUENCE [LARGE SCALE GENOMIC DNA]</scope>
    <source>
        <strain evidence="6 7">SAG 216-7</strain>
    </source>
</reference>
<dbReference type="EMBL" id="JALJOT010000007">
    <property type="protein sequence ID" value="KAK9908650.1"/>
    <property type="molecule type" value="Genomic_DNA"/>
</dbReference>
<keyword evidence="2" id="KW-0472">Membrane</keyword>
<dbReference type="PANTHER" id="PTHR12815:SF42">
    <property type="entry name" value="BACTERIAL SURFACE ANTIGEN (D15) DOMAIN-CONTAINING PROTEIN"/>
    <property type="match status" value="1"/>
</dbReference>
<sequence length="711" mass="76152">MGNGGDGGGNGDGGGGGGGGNGGHNPIFDLAEGAEGDDEDEEDGEEYEDGDEEDEEEEGEEAEAAAKEEGEGEEAAAGEEADDDNEDYTDLSKGTFFCADVKANGLPVGPGVPTEEELFAGLNCQPGFVCSRSELSQDLRTLLQSGLFANVDARVQHKGKGKYTLEFTFSENLWQPIKSFKVAPAANSKKGSLLIPDEEVTRVMSEVAVQPGPTGLQKLAGIKNIVEGWYQKRGFVFGYISHYEGMETGDIVARVVEGRVNKVNVVQVDDEGNTKKGAGEVQPEIILRELPFKPGQLYNAEDGRKALRDVFALGLFDNVQIFPRPNPKDEAKVDVDIMVKERPMKSADLEAEWQIAPGNNGKPTIASIVPGGSLTFEHRNIARRGRQATASITAQNFLAPADDLGYKVEYRHPYFFSSKDPKRTALAVSIFNARKLSGVFTPGPSGEDVPPVFIDRAGAKVGLIEQHSRNSKASLSVVMEQVTARDDSGQICSHATRQLPTGMLAADGPPTTLSPTGVDRLAFLQANLTRDATYFVNGSPVGARDMFVVEQGLGIGSGKPFFNRQTVSMTRFLKLRDPPASSSSPPPILVLHARAGNALGDMASYDYFTLGGPFSVRGYNVGELAACRSFLEGAVELRVPVLGKHVYAFYEYGTDLGSSKLVKGNPTEYYRRAGSGASLGGGVKLGAVRLEYATDANTGQGNIFVRFGERF</sequence>
<gene>
    <name evidence="6" type="ORF">WJX75_000980</name>
</gene>
<evidence type="ECO:0000313" key="6">
    <source>
        <dbReference type="EMBL" id="KAK9908650.1"/>
    </source>
</evidence>
<evidence type="ECO:0000256" key="2">
    <source>
        <dbReference type="ARBA" id="ARBA00023136"/>
    </source>
</evidence>
<comment type="caution">
    <text evidence="6">The sequence shown here is derived from an EMBL/GenBank/DDBJ whole genome shotgun (WGS) entry which is preliminary data.</text>
</comment>